<dbReference type="AlphaFoldDB" id="A0A914BBX4"/>
<name>A0A914BBX4_PATMI</name>
<dbReference type="SUPFAM" id="SSF52980">
    <property type="entry name" value="Restriction endonuclease-like"/>
    <property type="match status" value="1"/>
</dbReference>
<dbReference type="PANTHER" id="PTHR46609">
    <property type="entry name" value="EXONUCLEASE, PHAGE-TYPE/RECB, C-TERMINAL DOMAIN-CONTAINING PROTEIN"/>
    <property type="match status" value="1"/>
</dbReference>
<dbReference type="InterPro" id="IPR011604">
    <property type="entry name" value="PDDEXK-like_dom_sf"/>
</dbReference>
<dbReference type="RefSeq" id="XP_038072932.1">
    <property type="nucleotide sequence ID" value="XM_038217004.1"/>
</dbReference>
<dbReference type="EnsemblMetazoa" id="XM_038217004.1">
    <property type="protein sequence ID" value="XP_038072932.1"/>
    <property type="gene ID" value="LOC119741252"/>
</dbReference>
<accession>A0A914BBX4</accession>
<dbReference type="Pfam" id="PF09588">
    <property type="entry name" value="YqaJ"/>
    <property type="match status" value="1"/>
</dbReference>
<feature type="domain" description="YqaJ viral recombinase" evidence="1">
    <location>
        <begin position="7"/>
        <end position="154"/>
    </location>
</feature>
<sequence length="200" mass="22172">MCRFAYKQNRLTSSNFGAVLGAVRRNSTPSSLLKTLRGEYGSAGRSSAIQWGVNHEDITLEKYSALGGCDVQPTGLFIMDNGQLGASPDGQVSKDLIVEVKCPWSARATPLIELAMKKDFFLFNDPTAAPGMLKLKETHKYWHQGQGALHITGATAYDFFVWTPTEYHCIRIQKDPKWASNIPILTQFHRKVLLPTVLGS</sequence>
<dbReference type="InterPro" id="IPR019080">
    <property type="entry name" value="YqaJ_viral_recombinase"/>
</dbReference>
<organism evidence="2 3">
    <name type="scientific">Patiria miniata</name>
    <name type="common">Bat star</name>
    <name type="synonym">Asterina miniata</name>
    <dbReference type="NCBI Taxonomy" id="46514"/>
    <lineage>
        <taxon>Eukaryota</taxon>
        <taxon>Metazoa</taxon>
        <taxon>Echinodermata</taxon>
        <taxon>Eleutherozoa</taxon>
        <taxon>Asterozoa</taxon>
        <taxon>Asteroidea</taxon>
        <taxon>Valvatacea</taxon>
        <taxon>Valvatida</taxon>
        <taxon>Asterinidae</taxon>
        <taxon>Patiria</taxon>
    </lineage>
</organism>
<dbReference type="InterPro" id="IPR051703">
    <property type="entry name" value="NF-kappa-B_Signaling_Reg"/>
</dbReference>
<dbReference type="Gene3D" id="3.90.320.10">
    <property type="match status" value="1"/>
</dbReference>
<dbReference type="OrthoDB" id="6155932at2759"/>
<evidence type="ECO:0000259" key="1">
    <source>
        <dbReference type="Pfam" id="PF09588"/>
    </source>
</evidence>
<proteinExistence type="predicted"/>
<dbReference type="Proteomes" id="UP000887568">
    <property type="component" value="Unplaced"/>
</dbReference>
<dbReference type="PANTHER" id="PTHR46609:SF8">
    <property type="entry name" value="YQAJ VIRAL RECOMBINASE DOMAIN-CONTAINING PROTEIN"/>
    <property type="match status" value="1"/>
</dbReference>
<reference evidence="2" key="1">
    <citation type="submission" date="2022-11" db="UniProtKB">
        <authorList>
            <consortium name="EnsemblMetazoa"/>
        </authorList>
    </citation>
    <scope>IDENTIFICATION</scope>
</reference>
<evidence type="ECO:0000313" key="2">
    <source>
        <dbReference type="EnsemblMetazoa" id="XP_038072932.1"/>
    </source>
</evidence>
<protein>
    <recommendedName>
        <fullName evidence="1">YqaJ viral recombinase domain-containing protein</fullName>
    </recommendedName>
</protein>
<dbReference type="CDD" id="cd22343">
    <property type="entry name" value="PDDEXK_lambda_exonuclease-like"/>
    <property type="match status" value="1"/>
</dbReference>
<dbReference type="InterPro" id="IPR011335">
    <property type="entry name" value="Restrct_endonuc-II-like"/>
</dbReference>
<dbReference type="GeneID" id="119741252"/>
<dbReference type="GO" id="GO:0006281">
    <property type="term" value="P:DNA repair"/>
    <property type="evidence" value="ECO:0007669"/>
    <property type="project" value="UniProtKB-ARBA"/>
</dbReference>
<evidence type="ECO:0000313" key="3">
    <source>
        <dbReference type="Proteomes" id="UP000887568"/>
    </source>
</evidence>
<keyword evidence="3" id="KW-1185">Reference proteome</keyword>
<dbReference type="OMA" id="VECIRIT"/>